<reference evidence="4 5" key="1">
    <citation type="submission" date="2013-05" db="EMBL/GenBank/DDBJ databases">
        <title>Genome assembly of Chondromyces apiculatus DSM 436.</title>
        <authorList>
            <person name="Sharma G."/>
            <person name="Khatri I."/>
            <person name="Kaur C."/>
            <person name="Mayilraj S."/>
            <person name="Subramanian S."/>
        </authorList>
    </citation>
    <scope>NUCLEOTIDE SEQUENCE [LARGE SCALE GENOMIC DNA]</scope>
    <source>
        <strain evidence="4 5">DSM 436</strain>
    </source>
</reference>
<dbReference type="NCBIfam" id="TIGR00229">
    <property type="entry name" value="sensory_box"/>
    <property type="match status" value="1"/>
</dbReference>
<dbReference type="eggNOG" id="COG1366">
    <property type="taxonomic scope" value="Bacteria"/>
</dbReference>
<dbReference type="InterPro" id="IPR000014">
    <property type="entry name" value="PAS"/>
</dbReference>
<proteinExistence type="predicted"/>
<dbReference type="PROSITE" id="PS50113">
    <property type="entry name" value="PAC"/>
    <property type="match status" value="1"/>
</dbReference>
<dbReference type="SUPFAM" id="SSF52091">
    <property type="entry name" value="SpoIIaa-like"/>
    <property type="match status" value="1"/>
</dbReference>
<dbReference type="Pfam" id="PF08447">
    <property type="entry name" value="PAS_3"/>
    <property type="match status" value="2"/>
</dbReference>
<feature type="domain" description="PAS" evidence="1">
    <location>
        <begin position="14"/>
        <end position="84"/>
    </location>
</feature>
<dbReference type="PANTHER" id="PTHR33745:SF1">
    <property type="entry name" value="RSBT ANTAGONIST PROTEIN RSBS"/>
    <property type="match status" value="1"/>
</dbReference>
<dbReference type="InterPro" id="IPR000700">
    <property type="entry name" value="PAS-assoc_C"/>
</dbReference>
<dbReference type="PROSITE" id="PS50801">
    <property type="entry name" value="STAS"/>
    <property type="match status" value="1"/>
</dbReference>
<sequence>MTPVLPSHAVQMTDPNAYGALVDACPDMLSTHQVDGSFQLASAACKSVLGWTPDQLAGRRLAELVHADDRIRFDERWRWGIAHEEHLTAVHCRLQCADGDHVWIELRLRVTRPRATSTEDRGAHRQVLCIARRVTAHVPPEFAYSQPETVEHAARHRDVLTRMMPGMIWYCEMNPDATLRPASYMSRYLERLTGFTPEQWVNTPGMWASLIDPTQRDFVLQRTREVLQGHGSMPPYRMRTMEGSYLWLQSELVVERLSDGTPVTMYGLSLDVTRYKEAEEHVEELLRRERALHDRLDGLVQSVPGVLWERWLGAPDPPRPSFVSDNLEPMTGHSTEAWCASDNGFLAMAPEPERARIAAAWSEVIARGHGVVQHGILTRAGEERWLEHHVRVMPGDDEGVRCVRGVTLDVSERVHLEEESLRLRSEVEHQARRITELSVPFIPLGGRLAILPLVGTIDPARAETLLTTLLDGIAATRTEVVVIDMTGVPTLDHHSIDVLARAARSAGLLGARVVIAGVRPEVARTMVQLGVSLDGVELKRSLSGALAAYWT</sequence>
<dbReference type="STRING" id="1192034.CAP_4982"/>
<dbReference type="InterPro" id="IPR036513">
    <property type="entry name" value="STAS_dom_sf"/>
</dbReference>
<dbReference type="InterPro" id="IPR013655">
    <property type="entry name" value="PAS_fold_3"/>
</dbReference>
<feature type="domain" description="STAS" evidence="3">
    <location>
        <begin position="448"/>
        <end position="549"/>
    </location>
</feature>
<dbReference type="InterPro" id="IPR013656">
    <property type="entry name" value="PAS_4"/>
</dbReference>
<dbReference type="Gene3D" id="3.30.450.20">
    <property type="entry name" value="PAS domain"/>
    <property type="match status" value="3"/>
</dbReference>
<keyword evidence="5" id="KW-1185">Reference proteome</keyword>
<gene>
    <name evidence="4" type="ORF">CAP_4982</name>
</gene>
<dbReference type="SMART" id="SM00086">
    <property type="entry name" value="PAC"/>
    <property type="match status" value="3"/>
</dbReference>
<dbReference type="CDD" id="cd00130">
    <property type="entry name" value="PAS"/>
    <property type="match status" value="2"/>
</dbReference>
<dbReference type="Pfam" id="PF08448">
    <property type="entry name" value="PAS_4"/>
    <property type="match status" value="1"/>
</dbReference>
<evidence type="ECO:0000313" key="4">
    <source>
        <dbReference type="EMBL" id="EYF08366.1"/>
    </source>
</evidence>
<dbReference type="Gene3D" id="3.30.750.24">
    <property type="entry name" value="STAS domain"/>
    <property type="match status" value="1"/>
</dbReference>
<dbReference type="InterPro" id="IPR002645">
    <property type="entry name" value="STAS_dom"/>
</dbReference>
<dbReference type="CDD" id="cd07041">
    <property type="entry name" value="STAS_RsbR_RsbS_like"/>
    <property type="match status" value="1"/>
</dbReference>
<dbReference type="InterPro" id="IPR001610">
    <property type="entry name" value="PAC"/>
</dbReference>
<evidence type="ECO:0000259" key="1">
    <source>
        <dbReference type="PROSITE" id="PS50112"/>
    </source>
</evidence>
<dbReference type="Proteomes" id="UP000019678">
    <property type="component" value="Unassembled WGS sequence"/>
</dbReference>
<dbReference type="SUPFAM" id="SSF55785">
    <property type="entry name" value="PYP-like sensor domain (PAS domain)"/>
    <property type="match status" value="3"/>
</dbReference>
<evidence type="ECO:0000313" key="5">
    <source>
        <dbReference type="Proteomes" id="UP000019678"/>
    </source>
</evidence>
<dbReference type="SMART" id="SM00091">
    <property type="entry name" value="PAS"/>
    <property type="match status" value="2"/>
</dbReference>
<dbReference type="AlphaFoldDB" id="A0A017TIA6"/>
<evidence type="ECO:0000259" key="2">
    <source>
        <dbReference type="PROSITE" id="PS50113"/>
    </source>
</evidence>
<feature type="domain" description="PAC" evidence="2">
    <location>
        <begin position="232"/>
        <end position="284"/>
    </location>
</feature>
<dbReference type="EMBL" id="ASRX01000004">
    <property type="protein sequence ID" value="EYF08366.1"/>
    <property type="molecule type" value="Genomic_DNA"/>
</dbReference>
<dbReference type="InterPro" id="IPR035965">
    <property type="entry name" value="PAS-like_dom_sf"/>
</dbReference>
<protein>
    <submittedName>
        <fullName evidence="4">Putative PAS/PAC sensor protein</fullName>
    </submittedName>
</protein>
<comment type="caution">
    <text evidence="4">The sequence shown here is derived from an EMBL/GenBank/DDBJ whole genome shotgun (WGS) entry which is preliminary data.</text>
</comment>
<feature type="domain" description="PAS" evidence="1">
    <location>
        <begin position="184"/>
        <end position="230"/>
    </location>
</feature>
<dbReference type="Pfam" id="PF01740">
    <property type="entry name" value="STAS"/>
    <property type="match status" value="1"/>
</dbReference>
<dbReference type="PROSITE" id="PS50112">
    <property type="entry name" value="PAS"/>
    <property type="match status" value="2"/>
</dbReference>
<organism evidence="4 5">
    <name type="scientific">Chondromyces apiculatus DSM 436</name>
    <dbReference type="NCBI Taxonomy" id="1192034"/>
    <lineage>
        <taxon>Bacteria</taxon>
        <taxon>Pseudomonadati</taxon>
        <taxon>Myxococcota</taxon>
        <taxon>Polyangia</taxon>
        <taxon>Polyangiales</taxon>
        <taxon>Polyangiaceae</taxon>
        <taxon>Chondromyces</taxon>
    </lineage>
</organism>
<dbReference type="InterPro" id="IPR051932">
    <property type="entry name" value="Bact_StressResp_Reg"/>
</dbReference>
<dbReference type="RefSeq" id="WP_231511054.1">
    <property type="nucleotide sequence ID" value="NZ_ASRX01000004.1"/>
</dbReference>
<accession>A0A017TIA6</accession>
<name>A0A017TIA6_9BACT</name>
<dbReference type="PANTHER" id="PTHR33745">
    <property type="entry name" value="RSBT ANTAGONIST PROTEIN RSBS-RELATED"/>
    <property type="match status" value="1"/>
</dbReference>
<evidence type="ECO:0000259" key="3">
    <source>
        <dbReference type="PROSITE" id="PS50801"/>
    </source>
</evidence>